<dbReference type="STRING" id="283786.SAMN04487990_11621"/>
<sequence>MKLLPLRNSSLILVFTFTFSLYSYSQSGSLVINQDSKINKLLEVKKEINKHESDNERYRINIFSGSLSGAEAARNKFRHAYSDWNTSLKYETPNYKIYAGSFRSRLEADRALARIKKTFPNAFTLKPKKE</sequence>
<dbReference type="SUPFAM" id="SSF110997">
    <property type="entry name" value="Sporulation related repeat"/>
    <property type="match status" value="1"/>
</dbReference>
<proteinExistence type="predicted"/>
<evidence type="ECO:0000313" key="3">
    <source>
        <dbReference type="Proteomes" id="UP000198846"/>
    </source>
</evidence>
<accession>A0A1H4BTV1</accession>
<dbReference type="AlphaFoldDB" id="A0A1H4BTV1"/>
<dbReference type="EMBL" id="FNQK01000016">
    <property type="protein sequence ID" value="SEA51529.1"/>
    <property type="molecule type" value="Genomic_DNA"/>
</dbReference>
<evidence type="ECO:0000259" key="1">
    <source>
        <dbReference type="Pfam" id="PF05036"/>
    </source>
</evidence>
<dbReference type="InterPro" id="IPR036680">
    <property type="entry name" value="SPOR-like_sf"/>
</dbReference>
<dbReference type="GO" id="GO:0042834">
    <property type="term" value="F:peptidoglycan binding"/>
    <property type="evidence" value="ECO:0007669"/>
    <property type="project" value="InterPro"/>
</dbReference>
<name>A0A1H4BTV1_BIZPA</name>
<gene>
    <name evidence="2" type="ORF">SAMN04487990_11621</name>
</gene>
<dbReference type="RefSeq" id="WP_092135499.1">
    <property type="nucleotide sequence ID" value="NZ_FNQK01000016.1"/>
</dbReference>
<evidence type="ECO:0000313" key="2">
    <source>
        <dbReference type="EMBL" id="SEA51529.1"/>
    </source>
</evidence>
<feature type="domain" description="SPOR" evidence="1">
    <location>
        <begin position="57"/>
        <end position="123"/>
    </location>
</feature>
<dbReference type="Proteomes" id="UP000198846">
    <property type="component" value="Unassembled WGS sequence"/>
</dbReference>
<dbReference type="InterPro" id="IPR007730">
    <property type="entry name" value="SPOR-like_dom"/>
</dbReference>
<reference evidence="2 3" key="1">
    <citation type="submission" date="2016-10" db="EMBL/GenBank/DDBJ databases">
        <authorList>
            <person name="de Groot N.N."/>
        </authorList>
    </citation>
    <scope>NUCLEOTIDE SEQUENCE [LARGE SCALE GENOMIC DNA]</scope>
    <source>
        <strain evidence="2 3">DSM 23842</strain>
    </source>
</reference>
<organism evidence="2 3">
    <name type="scientific">Bizionia paragorgiae</name>
    <dbReference type="NCBI Taxonomy" id="283786"/>
    <lineage>
        <taxon>Bacteria</taxon>
        <taxon>Pseudomonadati</taxon>
        <taxon>Bacteroidota</taxon>
        <taxon>Flavobacteriia</taxon>
        <taxon>Flavobacteriales</taxon>
        <taxon>Flavobacteriaceae</taxon>
        <taxon>Bizionia</taxon>
    </lineage>
</organism>
<dbReference type="OrthoDB" id="2473397at2"/>
<dbReference type="Pfam" id="PF05036">
    <property type="entry name" value="SPOR"/>
    <property type="match status" value="1"/>
</dbReference>
<protein>
    <submittedName>
        <fullName evidence="2">Sporulation related domain-containing protein</fullName>
    </submittedName>
</protein>
<keyword evidence="3" id="KW-1185">Reference proteome</keyword>